<accession>A0A2M7VJJ0</accession>
<dbReference type="PANTHER" id="PTHR33393:SF11">
    <property type="entry name" value="POLYGLUTAMINE SYNTHESIS ACCESSORY PROTEIN RV0574C-RELATED"/>
    <property type="match status" value="1"/>
</dbReference>
<protein>
    <submittedName>
        <fullName evidence="3">Poly-gamma-glutamate biosynthesis protein</fullName>
    </submittedName>
</protein>
<dbReference type="CDD" id="cd07381">
    <property type="entry name" value="MPP_CapA"/>
    <property type="match status" value="1"/>
</dbReference>
<dbReference type="EMBL" id="PFPS01000124">
    <property type="protein sequence ID" value="PJA02012.1"/>
    <property type="molecule type" value="Genomic_DNA"/>
</dbReference>
<dbReference type="AlphaFoldDB" id="A0A2M7VJJ0"/>
<name>A0A2M7VJJ0_9BACT</name>
<evidence type="ECO:0000313" key="4">
    <source>
        <dbReference type="Proteomes" id="UP000231469"/>
    </source>
</evidence>
<reference evidence="4" key="1">
    <citation type="submission" date="2017-09" db="EMBL/GenBank/DDBJ databases">
        <title>Depth-based differentiation of microbial function through sediment-hosted aquifers and enrichment of novel symbionts in the deep terrestrial subsurface.</title>
        <authorList>
            <person name="Probst A.J."/>
            <person name="Ladd B."/>
            <person name="Jarett J.K."/>
            <person name="Geller-Mcgrath D.E."/>
            <person name="Sieber C.M.K."/>
            <person name="Emerson J.B."/>
            <person name="Anantharaman K."/>
            <person name="Thomas B.C."/>
            <person name="Malmstrom R."/>
            <person name="Stieglmeier M."/>
            <person name="Klingl A."/>
            <person name="Woyke T."/>
            <person name="Ryan C.M."/>
            <person name="Banfield J.F."/>
        </authorList>
    </citation>
    <scope>NUCLEOTIDE SEQUENCE [LARGE SCALE GENOMIC DNA]</scope>
</reference>
<organism evidence="3 4">
    <name type="scientific">bacterium (Candidatus Gribaldobacteria) CG_4_10_14_0_2_um_filter_36_18</name>
    <dbReference type="NCBI Taxonomy" id="2014264"/>
    <lineage>
        <taxon>Bacteria</taxon>
        <taxon>Candidatus Gribaldobacteria</taxon>
    </lineage>
</organism>
<comment type="caution">
    <text evidence="3">The sequence shown here is derived from an EMBL/GenBank/DDBJ whole genome shotgun (WGS) entry which is preliminary data.</text>
</comment>
<dbReference type="InterPro" id="IPR029052">
    <property type="entry name" value="Metallo-depent_PP-like"/>
</dbReference>
<dbReference type="Proteomes" id="UP000231469">
    <property type="component" value="Unassembled WGS sequence"/>
</dbReference>
<dbReference type="SMART" id="SM00854">
    <property type="entry name" value="PGA_cap"/>
    <property type="match status" value="1"/>
</dbReference>
<comment type="similarity">
    <text evidence="1">Belongs to the CapA family.</text>
</comment>
<sequence length="219" mass="24737">KPEAVDGLVYGGFDILSLANNHMLDYQRIALEDTMNILKENKIDYVGAGFNKEEAFSLKIKEIKNTRIGFLAYTNLGPGNWKAGEKNSGMAWISENDIGEIAEDIKKSKKEVDILIISLHAGEEYEENPTSFQTSFAMNCIENGADLVVGHHSHVVQKIERYNDGWIAYSLGNFIFDQGFSEETMKSIILKVAIKDKKIKEISSEDIKINKYFQPDFDN</sequence>
<evidence type="ECO:0000313" key="3">
    <source>
        <dbReference type="EMBL" id="PJA02012.1"/>
    </source>
</evidence>
<gene>
    <name evidence="3" type="ORF">COX73_03080</name>
</gene>
<proteinExistence type="inferred from homology"/>
<dbReference type="Gene3D" id="3.60.21.10">
    <property type="match status" value="1"/>
</dbReference>
<evidence type="ECO:0000256" key="1">
    <source>
        <dbReference type="ARBA" id="ARBA00005662"/>
    </source>
</evidence>
<feature type="non-terminal residue" evidence="3">
    <location>
        <position position="1"/>
    </location>
</feature>
<dbReference type="SUPFAM" id="SSF56300">
    <property type="entry name" value="Metallo-dependent phosphatases"/>
    <property type="match status" value="1"/>
</dbReference>
<dbReference type="Pfam" id="PF09587">
    <property type="entry name" value="PGA_cap"/>
    <property type="match status" value="1"/>
</dbReference>
<dbReference type="InterPro" id="IPR052169">
    <property type="entry name" value="CW_Biosynth-Accessory"/>
</dbReference>
<dbReference type="InterPro" id="IPR019079">
    <property type="entry name" value="Capsule_synth_CapA"/>
</dbReference>
<evidence type="ECO:0000259" key="2">
    <source>
        <dbReference type="SMART" id="SM00854"/>
    </source>
</evidence>
<feature type="domain" description="Capsule synthesis protein CapA" evidence="2">
    <location>
        <begin position="1"/>
        <end position="178"/>
    </location>
</feature>
<dbReference type="PANTHER" id="PTHR33393">
    <property type="entry name" value="POLYGLUTAMINE SYNTHESIS ACCESSORY PROTEIN RV0574C-RELATED"/>
    <property type="match status" value="1"/>
</dbReference>